<protein>
    <submittedName>
        <fullName evidence="2">Uncharacterized protein</fullName>
    </submittedName>
</protein>
<dbReference type="HOGENOM" id="CLU_001724_6_2_1"/>
<dbReference type="EnsemblPlants" id="OMERI03G10430.1">
    <property type="protein sequence ID" value="OMERI03G10430.1"/>
    <property type="gene ID" value="OMERI03G10430"/>
</dbReference>
<reference evidence="2" key="1">
    <citation type="submission" date="2015-04" db="UniProtKB">
        <authorList>
            <consortium name="EnsemblPlants"/>
        </authorList>
    </citation>
    <scope>IDENTIFICATION</scope>
</reference>
<dbReference type="AlphaFoldDB" id="A0A0E0CY97"/>
<dbReference type="eggNOG" id="KOG1192">
    <property type="taxonomic scope" value="Eukaryota"/>
</dbReference>
<sequence>MCDSSSSSSSSSSLSLAMGEGTRVHATLFPFPCSGHINPTLKMVELLHSRGVHVTFVNTEHNHERLLRRRGSGGALHGRDRFRFEAVPDGLRDKESRAGQHGEAVPVAVEELRRAAGGGCEEGGVGLVSFALDIAEDLGVPAFVHWGTSACGFACTLRLRLLWQRGYTPLKGPFCPASDHSVARA</sequence>
<evidence type="ECO:0000256" key="1">
    <source>
        <dbReference type="ARBA" id="ARBA00009995"/>
    </source>
</evidence>
<comment type="similarity">
    <text evidence="1">Belongs to the UDP-glycosyltransferase family.</text>
</comment>
<evidence type="ECO:0000313" key="2">
    <source>
        <dbReference type="EnsemblPlants" id="OMERI03G10430.1"/>
    </source>
</evidence>
<dbReference type="Gramene" id="OMERI03G10430.1">
    <property type="protein sequence ID" value="OMERI03G10430.1"/>
    <property type="gene ID" value="OMERI03G10430"/>
</dbReference>
<reference evidence="2" key="2">
    <citation type="submission" date="2018-05" db="EMBL/GenBank/DDBJ databases">
        <title>OmerRS3 (Oryza meridionalis Reference Sequence Version 3).</title>
        <authorList>
            <person name="Zhang J."/>
            <person name="Kudrna D."/>
            <person name="Lee S."/>
            <person name="Talag J."/>
            <person name="Welchert J."/>
            <person name="Wing R.A."/>
        </authorList>
    </citation>
    <scope>NUCLEOTIDE SEQUENCE [LARGE SCALE GENOMIC DNA]</scope>
    <source>
        <strain evidence="2">cv. OR44</strain>
    </source>
</reference>
<dbReference type="PANTHER" id="PTHR11926:SF1537">
    <property type="entry name" value="OS08G0168700 PROTEIN"/>
    <property type="match status" value="1"/>
</dbReference>
<dbReference type="Proteomes" id="UP000008021">
    <property type="component" value="Chromosome 3"/>
</dbReference>
<accession>A0A0E0CY97</accession>
<keyword evidence="3" id="KW-1185">Reference proteome</keyword>
<dbReference type="PANTHER" id="PTHR11926">
    <property type="entry name" value="GLUCOSYL/GLUCURONOSYL TRANSFERASES"/>
    <property type="match status" value="1"/>
</dbReference>
<name>A0A0E0CY97_9ORYZ</name>
<dbReference type="GO" id="GO:0080044">
    <property type="term" value="F:quercetin 7-O-glucosyltransferase activity"/>
    <property type="evidence" value="ECO:0007669"/>
    <property type="project" value="TreeGrafter"/>
</dbReference>
<dbReference type="GO" id="GO:0080043">
    <property type="term" value="F:quercetin 3-O-glucosyltransferase activity"/>
    <property type="evidence" value="ECO:0007669"/>
    <property type="project" value="TreeGrafter"/>
</dbReference>
<organism evidence="2">
    <name type="scientific">Oryza meridionalis</name>
    <dbReference type="NCBI Taxonomy" id="40149"/>
    <lineage>
        <taxon>Eukaryota</taxon>
        <taxon>Viridiplantae</taxon>
        <taxon>Streptophyta</taxon>
        <taxon>Embryophyta</taxon>
        <taxon>Tracheophyta</taxon>
        <taxon>Spermatophyta</taxon>
        <taxon>Magnoliopsida</taxon>
        <taxon>Liliopsida</taxon>
        <taxon>Poales</taxon>
        <taxon>Poaceae</taxon>
        <taxon>BOP clade</taxon>
        <taxon>Oryzoideae</taxon>
        <taxon>Oryzeae</taxon>
        <taxon>Oryzinae</taxon>
        <taxon>Oryza</taxon>
    </lineage>
</organism>
<dbReference type="Gene3D" id="3.40.50.2000">
    <property type="entry name" value="Glycogen Phosphorylase B"/>
    <property type="match status" value="2"/>
</dbReference>
<dbReference type="SUPFAM" id="SSF53756">
    <property type="entry name" value="UDP-Glycosyltransferase/glycogen phosphorylase"/>
    <property type="match status" value="1"/>
</dbReference>
<evidence type="ECO:0000313" key="3">
    <source>
        <dbReference type="Proteomes" id="UP000008021"/>
    </source>
</evidence>
<proteinExistence type="inferred from homology"/>
<dbReference type="STRING" id="40149.A0A0E0CY97"/>